<dbReference type="PROSITE" id="PS50850">
    <property type="entry name" value="MFS"/>
    <property type="match status" value="1"/>
</dbReference>
<evidence type="ECO:0000256" key="6">
    <source>
        <dbReference type="SAM" id="Phobius"/>
    </source>
</evidence>
<proteinExistence type="predicted"/>
<feature type="transmembrane region" description="Helical" evidence="6">
    <location>
        <begin position="217"/>
        <end position="240"/>
    </location>
</feature>
<dbReference type="InterPro" id="IPR036259">
    <property type="entry name" value="MFS_trans_sf"/>
</dbReference>
<protein>
    <recommendedName>
        <fullName evidence="7">Major facilitator superfamily (MFS) profile domain-containing protein</fullName>
    </recommendedName>
</protein>
<dbReference type="Gene3D" id="1.20.1250.20">
    <property type="entry name" value="MFS general substrate transporter like domains"/>
    <property type="match status" value="1"/>
</dbReference>
<dbReference type="PRINTS" id="PR01035">
    <property type="entry name" value="TCRTETA"/>
</dbReference>
<dbReference type="InterPro" id="IPR011701">
    <property type="entry name" value="MFS"/>
</dbReference>
<evidence type="ECO:0000256" key="4">
    <source>
        <dbReference type="ARBA" id="ARBA00022989"/>
    </source>
</evidence>
<evidence type="ECO:0000256" key="3">
    <source>
        <dbReference type="ARBA" id="ARBA00022692"/>
    </source>
</evidence>
<sequence>MPRLQVRLHPSIVQQLFRDSNMSFAVIVSAARRTGITQGGDPWYATEARNTTGSTTFGGGPMIVRLGNASGDSALRSRTTSPNGVINAQASSITKPTSRLTSRSLVPTLSPARHDTRRTQTHALTDLVPVLAVARLRNPNDFPTLQLFLLAIVRLAEPIALTSIFPYAWPLVKKFKIGNEQDASFYAGLLISSFSLAEALMGMYWGGLSDRIGRKPVLMLGCVGTMLSMVMVGFASNIWVALLGRAIGGLLNGNIGVIQTMVGELVTKPEHEPRAFAVMPFVWSIGTIIGPCIGGTFADPHSSWPNAFPAGGVFERFPYLLPNLVCAALLLISIVLGFVLLDETHPDMQPRVLLPADTYVSEETPLMETSDAMKRPAVDLRAETYGTMRSFNGESRQDERPDMSLEKPGIVKAVWNKRVVGFIVALSIFTYHSMTYDHLMPIFFEDERLSTATFASVGLATPTLSGGLGLSLRDVGMIMAVNGVIALIVQAVIFPLAAERVGVYRLFLIVTVLHPIVYAIVPLLLLVPQSFMFPAIYMCLAIRNTLSITLYPLLLILIKEATPSSSALGKVNGLAASAGAACRMAAPPIAGFLYTFGSKMNLTALAWYGSAVVAVIGAVQCFWVPREQCADKSEEDDDE</sequence>
<keyword evidence="4 6" id="KW-1133">Transmembrane helix</keyword>
<feature type="transmembrane region" description="Helical" evidence="6">
    <location>
        <begin position="185"/>
        <end position="205"/>
    </location>
</feature>
<evidence type="ECO:0000259" key="7">
    <source>
        <dbReference type="PROSITE" id="PS50850"/>
    </source>
</evidence>
<keyword evidence="9" id="KW-1185">Reference proteome</keyword>
<evidence type="ECO:0000313" key="9">
    <source>
        <dbReference type="Proteomes" id="UP000557566"/>
    </source>
</evidence>
<evidence type="ECO:0000256" key="5">
    <source>
        <dbReference type="ARBA" id="ARBA00023136"/>
    </source>
</evidence>
<keyword evidence="5 6" id="KW-0472">Membrane</keyword>
<dbReference type="AlphaFoldDB" id="A0A8H4VAC4"/>
<dbReference type="Pfam" id="PF07690">
    <property type="entry name" value="MFS_1"/>
    <property type="match status" value="1"/>
</dbReference>
<keyword evidence="2" id="KW-0813">Transport</keyword>
<keyword evidence="3 6" id="KW-0812">Transmembrane</keyword>
<evidence type="ECO:0000256" key="2">
    <source>
        <dbReference type="ARBA" id="ARBA00022448"/>
    </source>
</evidence>
<dbReference type="CDD" id="cd17330">
    <property type="entry name" value="MFS_SLC46_TetA_like"/>
    <property type="match status" value="1"/>
</dbReference>
<feature type="transmembrane region" description="Helical" evidence="6">
    <location>
        <begin position="504"/>
        <end position="527"/>
    </location>
</feature>
<dbReference type="PANTHER" id="PTHR23504:SF2">
    <property type="entry name" value="TRANSPORTER, PUTATIVE (AFU_ORTHOLOGUE AFUA_8G04150)-RELATED"/>
    <property type="match status" value="1"/>
</dbReference>
<feature type="transmembrane region" description="Helical" evidence="6">
    <location>
        <begin position="317"/>
        <end position="341"/>
    </location>
</feature>
<reference evidence="8 9" key="1">
    <citation type="journal article" date="2020" name="Genome Biol. Evol.">
        <title>A new high-quality draft genome assembly of the Chinese cordyceps Ophiocordyceps sinensis.</title>
        <authorList>
            <person name="Shu R."/>
            <person name="Zhang J."/>
            <person name="Meng Q."/>
            <person name="Zhang H."/>
            <person name="Zhou G."/>
            <person name="Li M."/>
            <person name="Wu P."/>
            <person name="Zhao Y."/>
            <person name="Chen C."/>
            <person name="Qin Q."/>
        </authorList>
    </citation>
    <scope>NUCLEOTIDE SEQUENCE [LARGE SCALE GENOMIC DNA]</scope>
    <source>
        <strain evidence="8 9">IOZ07</strain>
    </source>
</reference>
<name>A0A8H4VAC4_9HYPO</name>
<comment type="subcellular location">
    <subcellularLocation>
        <location evidence="1">Membrane</location>
        <topology evidence="1">Multi-pass membrane protein</topology>
    </subcellularLocation>
</comment>
<gene>
    <name evidence="8" type="ORF">G6O67_000829</name>
</gene>
<dbReference type="GO" id="GO:0022857">
    <property type="term" value="F:transmembrane transporter activity"/>
    <property type="evidence" value="ECO:0007669"/>
    <property type="project" value="InterPro"/>
</dbReference>
<feature type="transmembrane region" description="Helical" evidence="6">
    <location>
        <begin position="534"/>
        <end position="558"/>
    </location>
</feature>
<dbReference type="InterPro" id="IPR020846">
    <property type="entry name" value="MFS_dom"/>
</dbReference>
<dbReference type="EMBL" id="JAAVMX010000001">
    <property type="protein sequence ID" value="KAF4513575.1"/>
    <property type="molecule type" value="Genomic_DNA"/>
</dbReference>
<feature type="transmembrane region" description="Helical" evidence="6">
    <location>
        <begin position="479"/>
        <end position="498"/>
    </location>
</feature>
<feature type="domain" description="Major facilitator superfamily (MFS) profile" evidence="7">
    <location>
        <begin position="146"/>
        <end position="629"/>
    </location>
</feature>
<accession>A0A8H4VAC4</accession>
<feature type="transmembrane region" description="Helical" evidence="6">
    <location>
        <begin position="145"/>
        <end position="165"/>
    </location>
</feature>
<feature type="transmembrane region" description="Helical" evidence="6">
    <location>
        <begin position="415"/>
        <end position="434"/>
    </location>
</feature>
<dbReference type="SUPFAM" id="SSF103473">
    <property type="entry name" value="MFS general substrate transporter"/>
    <property type="match status" value="1"/>
</dbReference>
<dbReference type="InterPro" id="IPR001958">
    <property type="entry name" value="Tet-R_TetA/multi-R_MdtG-like"/>
</dbReference>
<organism evidence="8 9">
    <name type="scientific">Ophiocordyceps sinensis</name>
    <dbReference type="NCBI Taxonomy" id="72228"/>
    <lineage>
        <taxon>Eukaryota</taxon>
        <taxon>Fungi</taxon>
        <taxon>Dikarya</taxon>
        <taxon>Ascomycota</taxon>
        <taxon>Pezizomycotina</taxon>
        <taxon>Sordariomycetes</taxon>
        <taxon>Hypocreomycetidae</taxon>
        <taxon>Hypocreales</taxon>
        <taxon>Ophiocordycipitaceae</taxon>
        <taxon>Ophiocordyceps</taxon>
    </lineage>
</organism>
<dbReference type="GO" id="GO:0016020">
    <property type="term" value="C:membrane"/>
    <property type="evidence" value="ECO:0007669"/>
    <property type="project" value="UniProtKB-SubCell"/>
</dbReference>
<feature type="transmembrane region" description="Helical" evidence="6">
    <location>
        <begin position="278"/>
        <end position="297"/>
    </location>
</feature>
<dbReference type="PANTHER" id="PTHR23504">
    <property type="entry name" value="MAJOR FACILITATOR SUPERFAMILY DOMAIN-CONTAINING PROTEIN 10"/>
    <property type="match status" value="1"/>
</dbReference>
<dbReference type="OrthoDB" id="10262656at2759"/>
<comment type="caution">
    <text evidence="8">The sequence shown here is derived from an EMBL/GenBank/DDBJ whole genome shotgun (WGS) entry which is preliminary data.</text>
</comment>
<dbReference type="Proteomes" id="UP000557566">
    <property type="component" value="Unassembled WGS sequence"/>
</dbReference>
<evidence type="ECO:0000256" key="1">
    <source>
        <dbReference type="ARBA" id="ARBA00004141"/>
    </source>
</evidence>
<feature type="transmembrane region" description="Helical" evidence="6">
    <location>
        <begin position="605"/>
        <end position="624"/>
    </location>
</feature>
<evidence type="ECO:0000313" key="8">
    <source>
        <dbReference type="EMBL" id="KAF4513575.1"/>
    </source>
</evidence>